<keyword evidence="9" id="KW-1185">Reference proteome</keyword>
<dbReference type="Pfam" id="PF08281">
    <property type="entry name" value="Sigma70_r4_2"/>
    <property type="match status" value="1"/>
</dbReference>
<dbReference type="NCBIfam" id="NF007228">
    <property type="entry name" value="PRK09646.1"/>
    <property type="match status" value="1"/>
</dbReference>
<dbReference type="Gene3D" id="1.10.10.10">
    <property type="entry name" value="Winged helix-like DNA-binding domain superfamily/Winged helix DNA-binding domain"/>
    <property type="match status" value="1"/>
</dbReference>
<sequence length="192" mass="21337">MTISAHPTAGPDDLGALLDRVGKGDAAAFATFYDLTAQRVYGMALRVIRDRGFSEEITQEVYLTVWRTANTFDGSSGSALSWVLTMAHRRAVDRVRSEVASRRRTLAHGQAAITPPFDEVTEISERREAARLVRSGLQRLTPAQRESIELAYFDGLTYREVAERLQVALPTVKSRIRDGMRRLRLSVADTAA</sequence>
<dbReference type="KEGG" id="gbr:Gbro_4100"/>
<evidence type="ECO:0000313" key="9">
    <source>
        <dbReference type="Proteomes" id="UP000001219"/>
    </source>
</evidence>
<keyword evidence="3" id="KW-0731">Sigma factor</keyword>
<dbReference type="SUPFAM" id="SSF88946">
    <property type="entry name" value="Sigma2 domain of RNA polymerase sigma factors"/>
    <property type="match status" value="1"/>
</dbReference>
<evidence type="ECO:0000256" key="2">
    <source>
        <dbReference type="ARBA" id="ARBA00023015"/>
    </source>
</evidence>
<evidence type="ECO:0000259" key="7">
    <source>
        <dbReference type="Pfam" id="PF08281"/>
    </source>
</evidence>
<reference evidence="8 9" key="2">
    <citation type="journal article" date="2010" name="Stand. Genomic Sci.">
        <title>Complete genome sequence of Gordonia bronchialis type strain (3410).</title>
        <authorList>
            <person name="Ivanova N."/>
            <person name="Sikorski J."/>
            <person name="Jando M."/>
            <person name="Lapidus A."/>
            <person name="Nolan M."/>
            <person name="Lucas S."/>
            <person name="Del Rio T.G."/>
            <person name="Tice H."/>
            <person name="Copeland A."/>
            <person name="Cheng J.F."/>
            <person name="Chen F."/>
            <person name="Bruce D."/>
            <person name="Goodwin L."/>
            <person name="Pitluck S."/>
            <person name="Mavromatis K."/>
            <person name="Ovchinnikova G."/>
            <person name="Pati A."/>
            <person name="Chen A."/>
            <person name="Palaniappan K."/>
            <person name="Land M."/>
            <person name="Hauser L."/>
            <person name="Chang Y.J."/>
            <person name="Jeffries C.D."/>
            <person name="Chain P."/>
            <person name="Saunders E."/>
            <person name="Han C."/>
            <person name="Detter J.C."/>
            <person name="Brettin T."/>
            <person name="Rohde M."/>
            <person name="Goker M."/>
            <person name="Bristow J."/>
            <person name="Eisen J.A."/>
            <person name="Markowitz V."/>
            <person name="Hugenholtz P."/>
            <person name="Klenk H.P."/>
            <person name="Kyrpides N.C."/>
        </authorList>
    </citation>
    <scope>NUCLEOTIDE SEQUENCE [LARGE SCALE GENOMIC DNA]</scope>
    <source>
        <strain evidence="9">ATCC 25592 / DSM 43247 / BCRC 13721 / JCM 3198 / KCTC 3076 / NBRC 16047 / NCTC 10667</strain>
    </source>
</reference>
<evidence type="ECO:0000256" key="5">
    <source>
        <dbReference type="ARBA" id="ARBA00023163"/>
    </source>
</evidence>
<feature type="domain" description="RNA polymerase sigma-70 region 2" evidence="6">
    <location>
        <begin position="33"/>
        <end position="98"/>
    </location>
</feature>
<evidence type="ECO:0000256" key="1">
    <source>
        <dbReference type="ARBA" id="ARBA00010641"/>
    </source>
</evidence>
<dbReference type="STRING" id="526226.Gbro_4100"/>
<dbReference type="PANTHER" id="PTHR43133">
    <property type="entry name" value="RNA POLYMERASE ECF-TYPE SIGMA FACTO"/>
    <property type="match status" value="1"/>
</dbReference>
<dbReference type="Pfam" id="PF04542">
    <property type="entry name" value="Sigma70_r2"/>
    <property type="match status" value="1"/>
</dbReference>
<evidence type="ECO:0000256" key="3">
    <source>
        <dbReference type="ARBA" id="ARBA00023082"/>
    </source>
</evidence>
<dbReference type="GO" id="GO:0003677">
    <property type="term" value="F:DNA binding"/>
    <property type="evidence" value="ECO:0007669"/>
    <property type="project" value="UniProtKB-KW"/>
</dbReference>
<dbReference type="InterPro" id="IPR013325">
    <property type="entry name" value="RNA_pol_sigma_r2"/>
</dbReference>
<dbReference type="InterPro" id="IPR036388">
    <property type="entry name" value="WH-like_DNA-bd_sf"/>
</dbReference>
<dbReference type="AlphaFoldDB" id="D0L4P0"/>
<evidence type="ECO:0000313" key="8">
    <source>
        <dbReference type="EMBL" id="ACY23265.1"/>
    </source>
</evidence>
<dbReference type="HOGENOM" id="CLU_047691_9_3_11"/>
<dbReference type="Gene3D" id="1.10.1740.10">
    <property type="match status" value="1"/>
</dbReference>
<dbReference type="InterPro" id="IPR013324">
    <property type="entry name" value="RNA_pol_sigma_r3/r4-like"/>
</dbReference>
<gene>
    <name evidence="8" type="ordered locus">Gbro_4100</name>
</gene>
<dbReference type="PANTHER" id="PTHR43133:SF66">
    <property type="entry name" value="ECF RNA POLYMERASE SIGMA FACTOR SIGK"/>
    <property type="match status" value="1"/>
</dbReference>
<dbReference type="InterPro" id="IPR007627">
    <property type="entry name" value="RNA_pol_sigma70_r2"/>
</dbReference>
<dbReference type="GO" id="GO:0006352">
    <property type="term" value="P:DNA-templated transcription initiation"/>
    <property type="evidence" value="ECO:0007669"/>
    <property type="project" value="InterPro"/>
</dbReference>
<dbReference type="SUPFAM" id="SSF88659">
    <property type="entry name" value="Sigma3 and sigma4 domains of RNA polymerase sigma factors"/>
    <property type="match status" value="1"/>
</dbReference>
<evidence type="ECO:0000259" key="6">
    <source>
        <dbReference type="Pfam" id="PF04542"/>
    </source>
</evidence>
<proteinExistence type="inferred from homology"/>
<feature type="domain" description="RNA polymerase sigma factor 70 region 4 type 2" evidence="7">
    <location>
        <begin position="133"/>
        <end position="183"/>
    </location>
</feature>
<dbReference type="InterPro" id="IPR014284">
    <property type="entry name" value="RNA_pol_sigma-70_dom"/>
</dbReference>
<name>D0L4P0_GORB4</name>
<dbReference type="eggNOG" id="COG1595">
    <property type="taxonomic scope" value="Bacteria"/>
</dbReference>
<comment type="similarity">
    <text evidence="1">Belongs to the sigma-70 factor family. ECF subfamily.</text>
</comment>
<dbReference type="EMBL" id="CP001802">
    <property type="protein sequence ID" value="ACY23265.1"/>
    <property type="molecule type" value="Genomic_DNA"/>
</dbReference>
<dbReference type="InterPro" id="IPR039425">
    <property type="entry name" value="RNA_pol_sigma-70-like"/>
</dbReference>
<dbReference type="CDD" id="cd06171">
    <property type="entry name" value="Sigma70_r4"/>
    <property type="match status" value="1"/>
</dbReference>
<dbReference type="InterPro" id="IPR013249">
    <property type="entry name" value="RNA_pol_sigma70_r4_t2"/>
</dbReference>
<keyword evidence="2" id="KW-0805">Transcription regulation</keyword>
<reference evidence="9" key="1">
    <citation type="submission" date="2009-10" db="EMBL/GenBank/DDBJ databases">
        <title>The complete chromosome of Gordonia bronchialis DSM 43247.</title>
        <authorList>
            <consortium name="US DOE Joint Genome Institute (JGI-PGF)"/>
            <person name="Lucas S."/>
            <person name="Copeland A."/>
            <person name="Lapidus A."/>
            <person name="Glavina del Rio T."/>
            <person name="Dalin E."/>
            <person name="Tice H."/>
            <person name="Bruce D."/>
            <person name="Goodwin L."/>
            <person name="Pitluck S."/>
            <person name="Kyrpides N."/>
            <person name="Mavromatis K."/>
            <person name="Ivanova N."/>
            <person name="Ovchinnikova G."/>
            <person name="Saunders E."/>
            <person name="Brettin T."/>
            <person name="Detter J.C."/>
            <person name="Han C."/>
            <person name="Larimer F."/>
            <person name="Land M."/>
            <person name="Hauser L."/>
            <person name="Markowitz V."/>
            <person name="Cheng J.-F."/>
            <person name="Hugenholtz P."/>
            <person name="Woyke T."/>
            <person name="Wu D."/>
            <person name="Jando M."/>
            <person name="Schneider S."/>
            <person name="Goeker M."/>
            <person name="Klenk H.-P."/>
            <person name="Eisen J.A."/>
        </authorList>
    </citation>
    <scope>NUCLEOTIDE SEQUENCE [LARGE SCALE GENOMIC DNA]</scope>
    <source>
        <strain evidence="9">ATCC 25592 / DSM 43247 / BCRC 13721 / JCM 3198 / KCTC 3076 / NBRC 16047 / NCTC 10667</strain>
    </source>
</reference>
<dbReference type="Proteomes" id="UP000001219">
    <property type="component" value="Chromosome"/>
</dbReference>
<keyword evidence="5" id="KW-0804">Transcription</keyword>
<dbReference type="GO" id="GO:0016987">
    <property type="term" value="F:sigma factor activity"/>
    <property type="evidence" value="ECO:0007669"/>
    <property type="project" value="UniProtKB-KW"/>
</dbReference>
<dbReference type="NCBIfam" id="TIGR02937">
    <property type="entry name" value="sigma70-ECF"/>
    <property type="match status" value="1"/>
</dbReference>
<protein>
    <submittedName>
        <fullName evidence="8">RNA polymerase sigma factor, sigma-70 family</fullName>
    </submittedName>
</protein>
<keyword evidence="4" id="KW-0238">DNA-binding</keyword>
<dbReference type="RefSeq" id="WP_012835766.1">
    <property type="nucleotide sequence ID" value="NC_013441.1"/>
</dbReference>
<organism evidence="8 9">
    <name type="scientific">Gordonia bronchialis (strain ATCC 25592 / DSM 43247 / BCRC 13721 / JCM 3198 / KCTC 3076 / NBRC 16047 / NCTC 10667)</name>
    <name type="common">Rhodococcus bronchialis</name>
    <dbReference type="NCBI Taxonomy" id="526226"/>
    <lineage>
        <taxon>Bacteria</taxon>
        <taxon>Bacillati</taxon>
        <taxon>Actinomycetota</taxon>
        <taxon>Actinomycetes</taxon>
        <taxon>Mycobacteriales</taxon>
        <taxon>Gordoniaceae</taxon>
        <taxon>Gordonia</taxon>
    </lineage>
</organism>
<accession>D0L4P0</accession>
<evidence type="ECO:0000256" key="4">
    <source>
        <dbReference type="ARBA" id="ARBA00023125"/>
    </source>
</evidence>